<protein>
    <recommendedName>
        <fullName evidence="2">Tubulin-specific chaperone D</fullName>
    </recommendedName>
</protein>
<dbReference type="GO" id="GO:0005096">
    <property type="term" value="F:GTPase activator activity"/>
    <property type="evidence" value="ECO:0007669"/>
    <property type="project" value="InterPro"/>
</dbReference>
<evidence type="ECO:0000259" key="5">
    <source>
        <dbReference type="Pfam" id="PF25767"/>
    </source>
</evidence>
<dbReference type="Pfam" id="PF25767">
    <property type="entry name" value="ARM_TBCD_2nd"/>
    <property type="match status" value="1"/>
</dbReference>
<dbReference type="GO" id="GO:0007023">
    <property type="term" value="P:post-chaperonin tubulin folding pathway"/>
    <property type="evidence" value="ECO:0007669"/>
    <property type="project" value="InterPro"/>
</dbReference>
<organism evidence="6">
    <name type="scientific">Sarcoptes scabiei</name>
    <name type="common">Itch mite</name>
    <name type="synonym">Acarus scabiei</name>
    <dbReference type="NCBI Taxonomy" id="52283"/>
    <lineage>
        <taxon>Eukaryota</taxon>
        <taxon>Metazoa</taxon>
        <taxon>Ecdysozoa</taxon>
        <taxon>Arthropoda</taxon>
        <taxon>Chelicerata</taxon>
        <taxon>Arachnida</taxon>
        <taxon>Acari</taxon>
        <taxon>Acariformes</taxon>
        <taxon>Sarcoptiformes</taxon>
        <taxon>Astigmata</taxon>
        <taxon>Psoroptidia</taxon>
        <taxon>Sarcoptoidea</taxon>
        <taxon>Sarcoptidae</taxon>
        <taxon>Sarcoptinae</taxon>
        <taxon>Sarcoptes</taxon>
    </lineage>
</organism>
<sequence length="1095" mass="126186">MGIDYCFEYIEIIKTINDNNQVSEIDPRKEALKEKTSKILINSKEEWRSVLPYIPRLMSASLDVLKQSNSNDPSFEMIMDLLRNLSICISPKRLAKYWPTDLDWLIKVTQWLEDMIESDSKPQNFSSVYTLILWLASAIHTPFALDRFVCVEEISISPRIHRIISKCADNYSLYPVLHFLCGAFFSRIDCQNMLNDFINNLLLNLNTTSCINSKLCTVRILATLMKKIPREIMLRYESEIYSQTIDAIDFDHEKLVKLSLKLIGRCALVYLKPSENVSWRYRCGKRAMKPLSILAIESKPIQSYSYLNDCHPEKMDLPNHFENMIRILLKNLANESTIVRFTVAKYLASICDRLTEDRSDQVINHVLQLCSSSDNDDNLWHGCCLTLAEIVRRGYFKAKYFPDLVEILEKAFFFEKIKGSFVCGENIRDAACYICWSLVRSYDCNLIDPFVNRLASLLINVVCFDKAINCRRAASAVIQELAGRARKFPNWIDVIQRTGFHDLNSIERTFLEIGVHFATSYAEFRPTIINHLLFNKSLHFDHSIRQLAAQAIRKISLQYSFATEQYFLSYFSKFKNLSQEDYNTRHGLILTIAFLLGSEESLQTFSTMDMIYEILFNLKTSRLVAISNSNNLIKESYLVFIKENLKLYWRDTDKRRNLYSFILTTLESNESDESIQSHTILALNEIRKLSNESDIEALIDELIDSLEKHDQFIVSTIARFLSECNLSAISVNERILIALNKFLNHWFKSELRRPETIGDVITALLKTSVHHPRLFDESKQSNVLLEDIHRNVLKCLKDHSITKKGDTGLIVRFSVLKNIDQYARLISTKKFCSITKLIAAEAASHRYKTFVLSMKKLFQIASNRSESCAITSAIKKIFNRDDIFSDDDFENKLDLFDNCIHLLDCPQIIEDLWLGFVSILADPGLEKFSNSLIDYIQANERQETILAQFAQVAQKNAKDPRLCIPFLIGANLLLTRIPTTDLIQTELASFAWNACAKTSNPKKYLLSCDIFCTLVSIGKISLAQSYLYVLLGHRLPRVRSYTAIQLYSALLALPTDEIDSQLTVITDHLKQTDWLDLETAKEERQKVRSLLHSIQ</sequence>
<dbReference type="PANTHER" id="PTHR12658:SF0">
    <property type="entry name" value="TUBULIN-SPECIFIC CHAPERONE D"/>
    <property type="match status" value="1"/>
</dbReference>
<dbReference type="Proteomes" id="UP000070412">
    <property type="component" value="Unassembled WGS sequence"/>
</dbReference>
<evidence type="ECO:0000256" key="1">
    <source>
        <dbReference type="ARBA" id="ARBA00006853"/>
    </source>
</evidence>
<dbReference type="GO" id="GO:0000226">
    <property type="term" value="P:microtubule cytoskeleton organization"/>
    <property type="evidence" value="ECO:0007669"/>
    <property type="project" value="TreeGrafter"/>
</dbReference>
<keyword evidence="8" id="KW-1185">Reference proteome</keyword>
<dbReference type="InterPro" id="IPR033162">
    <property type="entry name" value="TBCD"/>
</dbReference>
<dbReference type="GO" id="GO:0048487">
    <property type="term" value="F:beta-tubulin binding"/>
    <property type="evidence" value="ECO:0007669"/>
    <property type="project" value="InterPro"/>
</dbReference>
<reference evidence="7" key="3">
    <citation type="submission" date="2022-06" db="UniProtKB">
        <authorList>
            <consortium name="EnsemblMetazoa"/>
        </authorList>
    </citation>
    <scope>IDENTIFICATION</scope>
</reference>
<gene>
    <name evidence="6" type="ORF">SSS_8769</name>
</gene>
<dbReference type="InterPro" id="IPR016024">
    <property type="entry name" value="ARM-type_fold"/>
</dbReference>
<keyword evidence="3" id="KW-0143">Chaperone</keyword>
<comment type="similarity">
    <text evidence="1">Belongs to the TBCD family.</text>
</comment>
<evidence type="ECO:0000313" key="6">
    <source>
        <dbReference type="EMBL" id="KAF7491943.1"/>
    </source>
</evidence>
<dbReference type="Gene3D" id="1.25.10.10">
    <property type="entry name" value="Leucine-rich Repeat Variant"/>
    <property type="match status" value="1"/>
</dbReference>
<dbReference type="EnsemblMetazoa" id="SSS_8769s_mrna">
    <property type="protein sequence ID" value="KAF7491943.1"/>
    <property type="gene ID" value="SSS_8769"/>
</dbReference>
<dbReference type="AlphaFoldDB" id="A0A834R8M5"/>
<dbReference type="SUPFAM" id="SSF48371">
    <property type="entry name" value="ARM repeat"/>
    <property type="match status" value="2"/>
</dbReference>
<name>A0A834R8M5_SARSC</name>
<reference evidence="8" key="1">
    <citation type="journal article" date="2020" name="PLoS Negl. Trop. Dis.">
        <title>High-quality nuclear genome for Sarcoptes scabiei-A critical resource for a neglected parasite.</title>
        <authorList>
            <person name="Korhonen P.K."/>
            <person name="Gasser R.B."/>
            <person name="Ma G."/>
            <person name="Wang T."/>
            <person name="Stroehlein A.J."/>
            <person name="Young N.D."/>
            <person name="Ang C.S."/>
            <person name="Fernando D.D."/>
            <person name="Lu H.C."/>
            <person name="Taylor S."/>
            <person name="Reynolds S.L."/>
            <person name="Mofiz E."/>
            <person name="Najaraj S.H."/>
            <person name="Gowda H."/>
            <person name="Madugundu A."/>
            <person name="Renuse S."/>
            <person name="Holt D."/>
            <person name="Pandey A."/>
            <person name="Papenfuss A.T."/>
            <person name="Fischer K."/>
        </authorList>
    </citation>
    <scope>NUCLEOTIDE SEQUENCE [LARGE SCALE GENOMIC DNA]</scope>
</reference>
<evidence type="ECO:0000256" key="2">
    <source>
        <dbReference type="ARBA" id="ARBA00015003"/>
    </source>
</evidence>
<accession>A0A834R8M5</accession>
<dbReference type="EMBL" id="WVUK01000058">
    <property type="protein sequence ID" value="KAF7491943.1"/>
    <property type="molecule type" value="Genomic_DNA"/>
</dbReference>
<dbReference type="InterPro" id="IPR022577">
    <property type="entry name" value="TBCD_C"/>
</dbReference>
<dbReference type="GO" id="GO:0007021">
    <property type="term" value="P:tubulin complex assembly"/>
    <property type="evidence" value="ECO:0007669"/>
    <property type="project" value="InterPro"/>
</dbReference>
<dbReference type="PANTHER" id="PTHR12658">
    <property type="entry name" value="BETA-TUBULIN COFACTOR D"/>
    <property type="match status" value="1"/>
</dbReference>
<reference evidence="6" key="2">
    <citation type="submission" date="2020-01" db="EMBL/GenBank/DDBJ databases">
        <authorList>
            <person name="Korhonen P.K.K."/>
            <person name="Guangxu M.G."/>
            <person name="Wang T.W."/>
            <person name="Stroehlein A.J.S."/>
            <person name="Young N.D."/>
            <person name="Ang C.-S.A."/>
            <person name="Fernando D.W.F."/>
            <person name="Lu H.L."/>
            <person name="Taylor S.T."/>
            <person name="Ehtesham M.E.M."/>
            <person name="Najaraj S.H.N."/>
            <person name="Harsha G.H.G."/>
            <person name="Madugundu A.M."/>
            <person name="Renuse S.R."/>
            <person name="Holt D.H."/>
            <person name="Pandey A.P."/>
            <person name="Papenfuss A.P."/>
            <person name="Gasser R.B.G."/>
            <person name="Fischer K.F."/>
        </authorList>
    </citation>
    <scope>NUCLEOTIDE SEQUENCE</scope>
    <source>
        <strain evidence="6">SSS_KF_BRIS2020</strain>
    </source>
</reference>
<evidence type="ECO:0000313" key="7">
    <source>
        <dbReference type="EnsemblMetazoa" id="KAF7491943.1"/>
    </source>
</evidence>
<dbReference type="Pfam" id="PF12612">
    <property type="entry name" value="TFCD_C"/>
    <property type="match status" value="1"/>
</dbReference>
<feature type="domain" description="Tubulin-folding cofactor D ARM repeats" evidence="5">
    <location>
        <begin position="256"/>
        <end position="491"/>
    </location>
</feature>
<dbReference type="Pfam" id="PF23579">
    <property type="entry name" value="ARM_TBCD"/>
    <property type="match status" value="1"/>
</dbReference>
<proteinExistence type="inferred from homology"/>
<evidence type="ECO:0000313" key="8">
    <source>
        <dbReference type="Proteomes" id="UP000070412"/>
    </source>
</evidence>
<evidence type="ECO:0000259" key="4">
    <source>
        <dbReference type="Pfam" id="PF12612"/>
    </source>
</evidence>
<evidence type="ECO:0000256" key="3">
    <source>
        <dbReference type="ARBA" id="ARBA00023186"/>
    </source>
</evidence>
<feature type="domain" description="Tubulin-folding cofactor D C-terminal" evidence="4">
    <location>
        <begin position="872"/>
        <end position="987"/>
    </location>
</feature>
<dbReference type="OrthoDB" id="10253476at2759"/>
<dbReference type="InterPro" id="IPR058033">
    <property type="entry name" value="ARM_TBCD_2nd"/>
</dbReference>
<dbReference type="InterPro" id="IPR011989">
    <property type="entry name" value="ARM-like"/>
</dbReference>